<name>B0CE28_ACAM1</name>
<dbReference type="CDD" id="cd03801">
    <property type="entry name" value="GT4_PimA-like"/>
    <property type="match status" value="1"/>
</dbReference>
<dbReference type="PANTHER" id="PTHR45947">
    <property type="entry name" value="SULFOQUINOVOSYL TRANSFERASE SQD2"/>
    <property type="match status" value="1"/>
</dbReference>
<gene>
    <name evidence="2" type="ordered locus">AM1_5548</name>
</gene>
<dbReference type="Pfam" id="PF00534">
    <property type="entry name" value="Glycos_transf_1"/>
    <property type="match status" value="1"/>
</dbReference>
<organism evidence="2 3">
    <name type="scientific">Acaryochloris marina (strain MBIC 11017)</name>
    <dbReference type="NCBI Taxonomy" id="329726"/>
    <lineage>
        <taxon>Bacteria</taxon>
        <taxon>Bacillati</taxon>
        <taxon>Cyanobacteriota</taxon>
        <taxon>Cyanophyceae</taxon>
        <taxon>Acaryochloridales</taxon>
        <taxon>Acaryochloridaceae</taxon>
        <taxon>Acaryochloris</taxon>
    </lineage>
</organism>
<keyword evidence="2" id="KW-0808">Transferase</keyword>
<dbReference type="Proteomes" id="UP000000268">
    <property type="component" value="Chromosome"/>
</dbReference>
<dbReference type="GO" id="GO:0016757">
    <property type="term" value="F:glycosyltransferase activity"/>
    <property type="evidence" value="ECO:0007669"/>
    <property type="project" value="InterPro"/>
</dbReference>
<evidence type="ECO:0000259" key="1">
    <source>
        <dbReference type="Pfam" id="PF00534"/>
    </source>
</evidence>
<evidence type="ECO:0000313" key="3">
    <source>
        <dbReference type="Proteomes" id="UP000000268"/>
    </source>
</evidence>
<feature type="domain" description="Glycosyl transferase family 1" evidence="1">
    <location>
        <begin position="224"/>
        <end position="386"/>
    </location>
</feature>
<keyword evidence="3" id="KW-1185">Reference proteome</keyword>
<dbReference type="KEGG" id="amr:AM1_5548"/>
<dbReference type="AlphaFoldDB" id="B0CE28"/>
<dbReference type="Gene3D" id="3.40.50.2000">
    <property type="entry name" value="Glycogen Phosphorylase B"/>
    <property type="match status" value="2"/>
</dbReference>
<dbReference type="CAZy" id="GT4">
    <property type="family name" value="Glycosyltransferase Family 4"/>
</dbReference>
<protein>
    <submittedName>
        <fullName evidence="2">Glycosyl transferase, group 1 family protein, putative</fullName>
    </submittedName>
</protein>
<dbReference type="EMBL" id="CP000828">
    <property type="protein sequence ID" value="ABW30502.1"/>
    <property type="molecule type" value="Genomic_DNA"/>
</dbReference>
<dbReference type="eggNOG" id="COG0438">
    <property type="taxonomic scope" value="Bacteria"/>
</dbReference>
<accession>B0CE28</accession>
<proteinExistence type="predicted"/>
<dbReference type="RefSeq" id="WP_012165727.1">
    <property type="nucleotide sequence ID" value="NC_009925.1"/>
</dbReference>
<dbReference type="STRING" id="329726.AM1_5548"/>
<reference evidence="2 3" key="1">
    <citation type="journal article" date="2008" name="Proc. Natl. Acad. Sci. U.S.A.">
        <title>Niche adaptation and genome expansion in the chlorophyll d-producing cyanobacterium Acaryochloris marina.</title>
        <authorList>
            <person name="Swingley W.D."/>
            <person name="Chen M."/>
            <person name="Cheung P.C."/>
            <person name="Conrad A.L."/>
            <person name="Dejesa L.C."/>
            <person name="Hao J."/>
            <person name="Honchak B.M."/>
            <person name="Karbach L.E."/>
            <person name="Kurdoglu A."/>
            <person name="Lahiri S."/>
            <person name="Mastrian S.D."/>
            <person name="Miyashita H."/>
            <person name="Page L."/>
            <person name="Ramakrishna P."/>
            <person name="Satoh S."/>
            <person name="Sattley W.M."/>
            <person name="Shimada Y."/>
            <person name="Taylor H.L."/>
            <person name="Tomo T."/>
            <person name="Tsuchiya T."/>
            <person name="Wang Z.T."/>
            <person name="Raymond J."/>
            <person name="Mimuro M."/>
            <person name="Blankenship R.E."/>
            <person name="Touchman J.W."/>
        </authorList>
    </citation>
    <scope>NUCLEOTIDE SEQUENCE [LARGE SCALE GENOMIC DNA]</scope>
    <source>
        <strain evidence="3">MBIC 11017</strain>
    </source>
</reference>
<dbReference type="InterPro" id="IPR001296">
    <property type="entry name" value="Glyco_trans_1"/>
</dbReference>
<dbReference type="SUPFAM" id="SSF53756">
    <property type="entry name" value="UDP-Glycosyltransferase/glycogen phosphorylase"/>
    <property type="match status" value="1"/>
</dbReference>
<dbReference type="HOGENOM" id="CLU_052026_1_0_3"/>
<sequence>MSQRLNVLISAYACRPHEGSEPGVGWNLVLELSKYHRIWVLTRGNNQIPIETELSQHPVSDLNFIYCEPSQVLAKLNQNLRIVHLHYYLWQLKAYWVAKKLHDEINFDIIHHVTYVRYSTPSFLSFLPPPFIWGPVGGGETTPNQFWQSFSLRGKIYEILRESARRLGEVDPFVHQTAARSSLARGTTQDTVDRLKALGASEVEVYSQLGLSTSEIATLNLKSNNHERATRFVSIGRLLHWKGFHLGLQAFAQANLPENTEYWIIGDGPERQHLQQLAATLQIDHQVKFWSQLSREETLNKLGECLALIHPSLHESGGLVCLEAMAAGCPVICLNIGGPAIHVTEETGYKIAVQTPQQVIDDLASALVQIAGDPDLWKHFSQAGQERAQTQFSWESKGLAQAKLYQNLLQTTSP</sequence>
<dbReference type="PANTHER" id="PTHR45947:SF3">
    <property type="entry name" value="SULFOQUINOVOSYL TRANSFERASE SQD2"/>
    <property type="match status" value="1"/>
</dbReference>
<evidence type="ECO:0000313" key="2">
    <source>
        <dbReference type="EMBL" id="ABW30502.1"/>
    </source>
</evidence>
<dbReference type="InterPro" id="IPR050194">
    <property type="entry name" value="Glycosyltransferase_grp1"/>
</dbReference>
<dbReference type="OrthoDB" id="9775208at2"/>